<dbReference type="Proteomes" id="UP001432322">
    <property type="component" value="Unassembled WGS sequence"/>
</dbReference>
<dbReference type="PANTHER" id="PTHR48011:SF84">
    <property type="entry name" value="KINASE, PUTATIVE-RELATED"/>
    <property type="match status" value="1"/>
</dbReference>
<dbReference type="SMART" id="SM00220">
    <property type="entry name" value="S_TKc"/>
    <property type="match status" value="1"/>
</dbReference>
<evidence type="ECO:0000256" key="1">
    <source>
        <dbReference type="ARBA" id="ARBA00022741"/>
    </source>
</evidence>
<keyword evidence="1 3" id="KW-0547">Nucleotide-binding</keyword>
<protein>
    <recommendedName>
        <fullName evidence="6">Protein kinase domain-containing protein</fullName>
    </recommendedName>
</protein>
<evidence type="ECO:0000256" key="3">
    <source>
        <dbReference type="PROSITE-ProRule" id="PRU10141"/>
    </source>
</evidence>
<dbReference type="InterPro" id="IPR017441">
    <property type="entry name" value="Protein_kinase_ATP_BS"/>
</dbReference>
<keyword evidence="8" id="KW-1185">Reference proteome</keyword>
<comment type="similarity">
    <text evidence="4">Belongs to the protein kinase superfamily.</text>
</comment>
<dbReference type="EMBL" id="BTSY01000006">
    <property type="protein sequence ID" value="GMT31403.1"/>
    <property type="molecule type" value="Genomic_DNA"/>
</dbReference>
<dbReference type="PROSITE" id="PS00107">
    <property type="entry name" value="PROTEIN_KINASE_ATP"/>
    <property type="match status" value="1"/>
</dbReference>
<reference evidence="7" key="1">
    <citation type="submission" date="2023-10" db="EMBL/GenBank/DDBJ databases">
        <title>Genome assembly of Pristionchus species.</title>
        <authorList>
            <person name="Yoshida K."/>
            <person name="Sommer R.J."/>
        </authorList>
    </citation>
    <scope>NUCLEOTIDE SEQUENCE</scope>
    <source>
        <strain evidence="7">RS5133</strain>
    </source>
</reference>
<keyword evidence="4" id="KW-0723">Serine/threonine-protein kinase</keyword>
<keyword evidence="4" id="KW-0418">Kinase</keyword>
<dbReference type="GO" id="GO:0004674">
    <property type="term" value="F:protein serine/threonine kinase activity"/>
    <property type="evidence" value="ECO:0007669"/>
    <property type="project" value="UniProtKB-KW"/>
</dbReference>
<dbReference type="SUPFAM" id="SSF56112">
    <property type="entry name" value="Protein kinase-like (PK-like)"/>
    <property type="match status" value="1"/>
</dbReference>
<dbReference type="Gene3D" id="1.10.510.10">
    <property type="entry name" value="Transferase(Phosphotransferase) domain 1"/>
    <property type="match status" value="1"/>
</dbReference>
<dbReference type="PANTHER" id="PTHR48011">
    <property type="entry name" value="CCR4-NOT TRANSCRIPTIONAL COMPLEX SUBUNIT CAF120-RELATED"/>
    <property type="match status" value="1"/>
</dbReference>
<dbReference type="PROSITE" id="PS00108">
    <property type="entry name" value="PROTEIN_KINASE_ST"/>
    <property type="match status" value="1"/>
</dbReference>
<name>A0AAV5WL93_9BILA</name>
<sequence>MCDYFNRSALESWKSPSPDDHSRVFFYCTPSSSQSSCSRTPGSAETYPDESFYGSSPHQMFTSFYISPLRCPQYALKSETPAISSALFTSQCETPAAYQSALGSGGFGRVVVSSYNRKTVALKMVRSTGHRQRMLLSSELLAFLVPASPFVVAALGFSVTEHYFHVMSELIDGGNLQSLLDSEEYLVESELKMDAIHQCSLPLVLCHAASILHLDVKPSNILFVRSTRSFKLAVFGCSMIGRREKVQAETGLIELLVCPDHEKLVGGTIPYQAPEIFRKSGVSCRSDIYSLGIC</sequence>
<evidence type="ECO:0000313" key="8">
    <source>
        <dbReference type="Proteomes" id="UP001432322"/>
    </source>
</evidence>
<evidence type="ECO:0000259" key="6">
    <source>
        <dbReference type="PROSITE" id="PS50011"/>
    </source>
</evidence>
<organism evidence="7 8">
    <name type="scientific">Pristionchus fissidentatus</name>
    <dbReference type="NCBI Taxonomy" id="1538716"/>
    <lineage>
        <taxon>Eukaryota</taxon>
        <taxon>Metazoa</taxon>
        <taxon>Ecdysozoa</taxon>
        <taxon>Nematoda</taxon>
        <taxon>Chromadorea</taxon>
        <taxon>Rhabditida</taxon>
        <taxon>Rhabditina</taxon>
        <taxon>Diplogasteromorpha</taxon>
        <taxon>Diplogasteroidea</taxon>
        <taxon>Neodiplogasteridae</taxon>
        <taxon>Pristionchus</taxon>
    </lineage>
</organism>
<dbReference type="InterPro" id="IPR011009">
    <property type="entry name" value="Kinase-like_dom_sf"/>
</dbReference>
<dbReference type="Pfam" id="PF00069">
    <property type="entry name" value="Pkinase"/>
    <property type="match status" value="1"/>
</dbReference>
<feature type="transmembrane region" description="Helical" evidence="5">
    <location>
        <begin position="140"/>
        <end position="159"/>
    </location>
</feature>
<feature type="non-terminal residue" evidence="7">
    <location>
        <position position="294"/>
    </location>
</feature>
<feature type="binding site" evidence="3">
    <location>
        <position position="123"/>
    </location>
    <ligand>
        <name>ATP</name>
        <dbReference type="ChEBI" id="CHEBI:30616"/>
    </ligand>
</feature>
<dbReference type="AlphaFoldDB" id="A0AAV5WL93"/>
<keyword evidence="5" id="KW-0472">Membrane</keyword>
<keyword evidence="5" id="KW-1133">Transmembrane helix</keyword>
<gene>
    <name evidence="7" type="ORF">PFISCL1PPCAC_22700</name>
</gene>
<dbReference type="InterPro" id="IPR008271">
    <property type="entry name" value="Ser/Thr_kinase_AS"/>
</dbReference>
<keyword evidence="5" id="KW-0812">Transmembrane</keyword>
<keyword evidence="2 3" id="KW-0067">ATP-binding</keyword>
<evidence type="ECO:0000313" key="7">
    <source>
        <dbReference type="EMBL" id="GMT31403.1"/>
    </source>
</evidence>
<proteinExistence type="inferred from homology"/>
<keyword evidence="4" id="KW-0808">Transferase</keyword>
<dbReference type="GO" id="GO:0005524">
    <property type="term" value="F:ATP binding"/>
    <property type="evidence" value="ECO:0007669"/>
    <property type="project" value="UniProtKB-UniRule"/>
</dbReference>
<dbReference type="GO" id="GO:0007165">
    <property type="term" value="P:signal transduction"/>
    <property type="evidence" value="ECO:0007669"/>
    <property type="project" value="TreeGrafter"/>
</dbReference>
<dbReference type="InterPro" id="IPR000719">
    <property type="entry name" value="Prot_kinase_dom"/>
</dbReference>
<feature type="domain" description="Protein kinase" evidence="6">
    <location>
        <begin position="96"/>
        <end position="294"/>
    </location>
</feature>
<evidence type="ECO:0000256" key="5">
    <source>
        <dbReference type="SAM" id="Phobius"/>
    </source>
</evidence>
<dbReference type="InterPro" id="IPR052751">
    <property type="entry name" value="Plant_MAPKKK"/>
</dbReference>
<comment type="caution">
    <text evidence="7">The sequence shown here is derived from an EMBL/GenBank/DDBJ whole genome shotgun (WGS) entry which is preliminary data.</text>
</comment>
<dbReference type="PROSITE" id="PS50011">
    <property type="entry name" value="PROTEIN_KINASE_DOM"/>
    <property type="match status" value="1"/>
</dbReference>
<accession>A0AAV5WL93</accession>
<evidence type="ECO:0000256" key="4">
    <source>
        <dbReference type="RuleBase" id="RU000304"/>
    </source>
</evidence>
<evidence type="ECO:0000256" key="2">
    <source>
        <dbReference type="ARBA" id="ARBA00022840"/>
    </source>
</evidence>